<dbReference type="EMBL" id="LNIX01000034">
    <property type="protein sequence ID" value="OXA40359.1"/>
    <property type="molecule type" value="Genomic_DNA"/>
</dbReference>
<dbReference type="InterPro" id="IPR003586">
    <property type="entry name" value="Hint_dom_C"/>
</dbReference>
<organism evidence="6 7">
    <name type="scientific">Folsomia candida</name>
    <name type="common">Springtail</name>
    <dbReference type="NCBI Taxonomy" id="158441"/>
    <lineage>
        <taxon>Eukaryota</taxon>
        <taxon>Metazoa</taxon>
        <taxon>Ecdysozoa</taxon>
        <taxon>Arthropoda</taxon>
        <taxon>Hexapoda</taxon>
        <taxon>Collembola</taxon>
        <taxon>Entomobryomorpha</taxon>
        <taxon>Isotomoidea</taxon>
        <taxon>Isotomidae</taxon>
        <taxon>Proisotominae</taxon>
        <taxon>Folsomia</taxon>
    </lineage>
</organism>
<evidence type="ECO:0000313" key="7">
    <source>
        <dbReference type="Proteomes" id="UP000198287"/>
    </source>
</evidence>
<keyword evidence="2" id="KW-0217">Developmental protein</keyword>
<dbReference type="Gene3D" id="2.170.16.10">
    <property type="entry name" value="Hedgehog/Intein (Hint) domain"/>
    <property type="match status" value="1"/>
</dbReference>
<proteinExistence type="predicted"/>
<evidence type="ECO:0000313" key="6">
    <source>
        <dbReference type="EMBL" id="OXA40359.1"/>
    </source>
</evidence>
<evidence type="ECO:0000256" key="1">
    <source>
        <dbReference type="ARBA" id="ARBA00004239"/>
    </source>
</evidence>
<dbReference type="OMA" id="THWYVEI"/>
<dbReference type="PANTHER" id="PTHR46706:SF12">
    <property type="entry name" value="PROTEIN QUA-1-RELATED"/>
    <property type="match status" value="1"/>
</dbReference>
<evidence type="ECO:0000259" key="4">
    <source>
        <dbReference type="SMART" id="SM00305"/>
    </source>
</evidence>
<dbReference type="OrthoDB" id="5212at2759"/>
<protein>
    <submittedName>
        <fullName evidence="6">Desert hedgehog protein B</fullName>
    </submittedName>
</protein>
<gene>
    <name evidence="6" type="ORF">Fcan01_25095</name>
</gene>
<keyword evidence="3" id="KW-0732">Signal</keyword>
<dbReference type="InterPro" id="IPR001767">
    <property type="entry name" value="Hedgehog_Hint"/>
</dbReference>
<evidence type="ECO:0000256" key="3">
    <source>
        <dbReference type="ARBA" id="ARBA00022729"/>
    </source>
</evidence>
<dbReference type="GO" id="GO:0048731">
    <property type="term" value="P:system development"/>
    <property type="evidence" value="ECO:0007669"/>
    <property type="project" value="UniProtKB-ARBA"/>
</dbReference>
<dbReference type="SUPFAM" id="SSF51294">
    <property type="entry name" value="Hedgehog/intein (Hint) domain"/>
    <property type="match status" value="1"/>
</dbReference>
<comment type="caution">
    <text evidence="6">The sequence shown here is derived from an EMBL/GenBank/DDBJ whole genome shotgun (WGS) entry which is preliminary data.</text>
</comment>
<sequence>MVCLIFCCFPGEVLVTTKFGGVKRLDQLKRGDEILTLPKRGGVPKYTQFYTWGHREVDRTTEFVVIRTNTGKMLKITGDHLLFVEGRVAMKAEMVKKGDKICTISPDATLVEELVVDISTETLTGIYAPFTMSGDFIANGFLVGCYSNIDNFQVAHASVLPLRIFHKVDKSWKKQQHANYSEEQDGLHNYVKNVFQIWENLPTRVQAAIQK</sequence>
<dbReference type="InterPro" id="IPR036844">
    <property type="entry name" value="Hint_dom_sf"/>
</dbReference>
<evidence type="ECO:0000256" key="2">
    <source>
        <dbReference type="ARBA" id="ARBA00022473"/>
    </source>
</evidence>
<reference evidence="6 7" key="1">
    <citation type="submission" date="2015-12" db="EMBL/GenBank/DDBJ databases">
        <title>The genome of Folsomia candida.</title>
        <authorList>
            <person name="Faddeeva A."/>
            <person name="Derks M.F."/>
            <person name="Anvar Y."/>
            <person name="Smit S."/>
            <person name="Van Straalen N."/>
            <person name="Roelofs D."/>
        </authorList>
    </citation>
    <scope>NUCLEOTIDE SEQUENCE [LARGE SCALE GENOMIC DNA]</scope>
    <source>
        <strain evidence="6 7">VU population</strain>
        <tissue evidence="6">Whole body</tissue>
    </source>
</reference>
<accession>A0A226D562</accession>
<feature type="domain" description="Hint" evidence="4">
    <location>
        <begin position="107"/>
        <end position="151"/>
    </location>
</feature>
<dbReference type="PROSITE" id="PS50817">
    <property type="entry name" value="INTEIN_N_TER"/>
    <property type="match status" value="1"/>
</dbReference>
<dbReference type="CDD" id="cd00081">
    <property type="entry name" value="Hint"/>
    <property type="match status" value="1"/>
</dbReference>
<evidence type="ECO:0000259" key="5">
    <source>
        <dbReference type="SMART" id="SM00306"/>
    </source>
</evidence>
<dbReference type="SMART" id="SM00306">
    <property type="entry name" value="HintN"/>
    <property type="match status" value="1"/>
</dbReference>
<dbReference type="AlphaFoldDB" id="A0A226D562"/>
<dbReference type="GO" id="GO:0007267">
    <property type="term" value="P:cell-cell signaling"/>
    <property type="evidence" value="ECO:0007669"/>
    <property type="project" value="InterPro"/>
</dbReference>
<dbReference type="Proteomes" id="UP000198287">
    <property type="component" value="Unassembled WGS sequence"/>
</dbReference>
<name>A0A226D562_FOLCA</name>
<dbReference type="PRINTS" id="PR00632">
    <property type="entry name" value="SONICHHOG"/>
</dbReference>
<feature type="domain" description="Hint" evidence="5">
    <location>
        <begin position="6"/>
        <end position="105"/>
    </location>
</feature>
<keyword evidence="7" id="KW-1185">Reference proteome</keyword>
<dbReference type="InterPro" id="IPR052140">
    <property type="entry name" value="Dev_Signal_Hedgehog-like"/>
</dbReference>
<dbReference type="InterPro" id="IPR003587">
    <property type="entry name" value="Hint_dom_N"/>
</dbReference>
<dbReference type="STRING" id="158441.A0A226D562"/>
<dbReference type="GO" id="GO:0016540">
    <property type="term" value="P:protein autoprocessing"/>
    <property type="evidence" value="ECO:0007669"/>
    <property type="project" value="InterPro"/>
</dbReference>
<dbReference type="PANTHER" id="PTHR46706">
    <property type="entry name" value="PROTEIN QUA-1-RELATED"/>
    <property type="match status" value="1"/>
</dbReference>
<dbReference type="GO" id="GO:0005576">
    <property type="term" value="C:extracellular region"/>
    <property type="evidence" value="ECO:0007669"/>
    <property type="project" value="UniProtKB-SubCell"/>
</dbReference>
<dbReference type="InterPro" id="IPR006141">
    <property type="entry name" value="Intein_N"/>
</dbReference>
<comment type="subcellular location">
    <subcellularLocation>
        <location evidence="1">Secreted</location>
        <location evidence="1">Extracellular space</location>
    </subcellularLocation>
</comment>
<dbReference type="InterPro" id="IPR001657">
    <property type="entry name" value="Hedgehog"/>
</dbReference>
<dbReference type="GO" id="GO:0016539">
    <property type="term" value="P:intein-mediated protein splicing"/>
    <property type="evidence" value="ECO:0007669"/>
    <property type="project" value="InterPro"/>
</dbReference>
<dbReference type="Pfam" id="PF01079">
    <property type="entry name" value="Hint"/>
    <property type="match status" value="1"/>
</dbReference>
<dbReference type="SMART" id="SM00305">
    <property type="entry name" value="HintC"/>
    <property type="match status" value="1"/>
</dbReference>